<reference evidence="12 13" key="1">
    <citation type="submission" date="2016-01" db="EMBL/GenBank/DDBJ databases">
        <title>The new phylogeny of the genus Mycobacterium.</title>
        <authorList>
            <person name="Tarcisio F."/>
            <person name="Conor M."/>
            <person name="Antonella G."/>
            <person name="Elisabetta G."/>
            <person name="Giulia F.S."/>
            <person name="Sara T."/>
            <person name="Anna F."/>
            <person name="Clotilde B."/>
            <person name="Roberto B."/>
            <person name="Veronica D.S."/>
            <person name="Fabio R."/>
            <person name="Monica P."/>
            <person name="Olivier J."/>
            <person name="Enrico T."/>
            <person name="Nicola S."/>
        </authorList>
    </citation>
    <scope>NUCLEOTIDE SEQUENCE [LARGE SCALE GENOMIC DNA]</scope>
    <source>
        <strain evidence="12 13">DSM 45394</strain>
    </source>
</reference>
<accession>A0A1X1YJE1</accession>
<dbReference type="Proteomes" id="UP000193866">
    <property type="component" value="Unassembled WGS sequence"/>
</dbReference>
<comment type="caution">
    <text evidence="12">The sequence shown here is derived from an EMBL/GenBank/DDBJ whole genome shotgun (WGS) entry which is preliminary data.</text>
</comment>
<evidence type="ECO:0000256" key="4">
    <source>
        <dbReference type="ARBA" id="ARBA00036813"/>
    </source>
</evidence>
<dbReference type="PANTHER" id="PTHR43767">
    <property type="entry name" value="LONG-CHAIN-FATTY-ACID--COA LIGASE"/>
    <property type="match status" value="1"/>
</dbReference>
<evidence type="ECO:0000259" key="10">
    <source>
        <dbReference type="Pfam" id="PF00501"/>
    </source>
</evidence>
<evidence type="ECO:0000256" key="9">
    <source>
        <dbReference type="SAM" id="MobiDB-lite"/>
    </source>
</evidence>
<feature type="compositionally biased region" description="Low complexity" evidence="9">
    <location>
        <begin position="211"/>
        <end position="224"/>
    </location>
</feature>
<protein>
    <recommendedName>
        <fullName evidence="5">Long-chain-fatty-acid--CoA ligase FadD13</fullName>
        <ecNumber evidence="3">6.2.1.3</ecNumber>
    </recommendedName>
    <alternativeName>
        <fullName evidence="6">Fatty acyl-CoA ligase</fullName>
    </alternativeName>
    <alternativeName>
        <fullName evidence="8">Fatty acyl-CoA synthetase</fullName>
    </alternativeName>
    <alternativeName>
        <fullName evidence="7">Very-long-chain fatty-acyl-CoA synthetase</fullName>
    </alternativeName>
</protein>
<evidence type="ECO:0000256" key="5">
    <source>
        <dbReference type="ARBA" id="ARBA00069710"/>
    </source>
</evidence>
<organism evidence="12 13">
    <name type="scientific">Mycolicibacter longobardus</name>
    <dbReference type="NCBI Taxonomy" id="1108812"/>
    <lineage>
        <taxon>Bacteria</taxon>
        <taxon>Bacillati</taxon>
        <taxon>Actinomycetota</taxon>
        <taxon>Actinomycetes</taxon>
        <taxon>Mycobacteriales</taxon>
        <taxon>Mycobacteriaceae</taxon>
        <taxon>Mycolicibacter</taxon>
    </lineage>
</organism>
<evidence type="ECO:0000256" key="8">
    <source>
        <dbReference type="ARBA" id="ARBA00083882"/>
    </source>
</evidence>
<dbReference type="PANTHER" id="PTHR43767:SF1">
    <property type="entry name" value="NONRIBOSOMAL PEPTIDE SYNTHASE PES1 (EUROFUNG)-RELATED"/>
    <property type="match status" value="1"/>
</dbReference>
<dbReference type="Pfam" id="PF00501">
    <property type="entry name" value="AMP-binding"/>
    <property type="match status" value="1"/>
</dbReference>
<dbReference type="InterPro" id="IPR045851">
    <property type="entry name" value="AMP-bd_C_sf"/>
</dbReference>
<dbReference type="EMBL" id="LQPG01000018">
    <property type="protein sequence ID" value="ORW11217.1"/>
    <property type="molecule type" value="Genomic_DNA"/>
</dbReference>
<evidence type="ECO:0000256" key="1">
    <source>
        <dbReference type="ARBA" id="ARBA00006432"/>
    </source>
</evidence>
<feature type="domain" description="AMP-dependent synthetase/ligase" evidence="10">
    <location>
        <begin position="62"/>
        <end position="416"/>
    </location>
</feature>
<dbReference type="InterPro" id="IPR050237">
    <property type="entry name" value="ATP-dep_AMP-bd_enzyme"/>
</dbReference>
<keyword evidence="2" id="KW-0436">Ligase</keyword>
<evidence type="ECO:0000259" key="11">
    <source>
        <dbReference type="Pfam" id="PF13193"/>
    </source>
</evidence>
<dbReference type="RefSeq" id="WP_085264645.1">
    <property type="nucleotide sequence ID" value="NZ_JACKVG010000017.1"/>
</dbReference>
<dbReference type="Gene3D" id="3.40.50.12780">
    <property type="entry name" value="N-terminal domain of ligase-like"/>
    <property type="match status" value="1"/>
</dbReference>
<dbReference type="EC" id="6.2.1.3" evidence="3"/>
<dbReference type="OrthoDB" id="56621at2"/>
<keyword evidence="13" id="KW-1185">Reference proteome</keyword>
<dbReference type="GO" id="GO:0004467">
    <property type="term" value="F:long-chain fatty acid-CoA ligase activity"/>
    <property type="evidence" value="ECO:0007669"/>
    <property type="project" value="UniProtKB-EC"/>
</dbReference>
<gene>
    <name evidence="12" type="ORF">AWC16_11635</name>
</gene>
<dbReference type="STRING" id="1108812.AWC16_11635"/>
<feature type="region of interest" description="Disordered" evidence="9">
    <location>
        <begin position="211"/>
        <end position="230"/>
    </location>
</feature>
<dbReference type="InterPro" id="IPR000873">
    <property type="entry name" value="AMP-dep_synth/lig_dom"/>
</dbReference>
<dbReference type="InterPro" id="IPR042099">
    <property type="entry name" value="ANL_N_sf"/>
</dbReference>
<evidence type="ECO:0000313" key="13">
    <source>
        <dbReference type="Proteomes" id="UP000193866"/>
    </source>
</evidence>
<dbReference type="SUPFAM" id="SSF56801">
    <property type="entry name" value="Acetyl-CoA synthetase-like"/>
    <property type="match status" value="1"/>
</dbReference>
<dbReference type="Gene3D" id="3.30.300.30">
    <property type="match status" value="1"/>
</dbReference>
<evidence type="ECO:0000256" key="2">
    <source>
        <dbReference type="ARBA" id="ARBA00022598"/>
    </source>
</evidence>
<feature type="domain" description="AMP-binding enzyme C-terminal" evidence="11">
    <location>
        <begin position="464"/>
        <end position="539"/>
    </location>
</feature>
<evidence type="ECO:0000256" key="3">
    <source>
        <dbReference type="ARBA" id="ARBA00026121"/>
    </source>
</evidence>
<dbReference type="InterPro" id="IPR025110">
    <property type="entry name" value="AMP-bd_C"/>
</dbReference>
<comment type="similarity">
    <text evidence="1">Belongs to the ATP-dependent AMP-binding enzyme family.</text>
</comment>
<proteinExistence type="inferred from homology"/>
<sequence>MVQLVKPEKPLRTKVADVADRLKVTARSLKVLREAGLSGGLVEGIRSAKNVRSYGGFAGVIESAAVKNTDAIAITDELGDLTFTELNGQVNALARAWAQLGLGDGDVIAVLCRDHRGLIIVLAAANKIGAQVLLMNTGFAKPQLADVAQREHVSVLVYDEEFTDLLSAVDANVRRIVAFTADGTAAPGSLAGLIRSASTAAVPAPAKPGGLTLLTSGTTGTPKGAPRGKTSPLFSAQLLDRVPRRRNEVCMLAAPIFHGTGLGQAVLSLALGNRLVLRRKFDPEATLRAIAEYRCNVLVVVPTMLQRIMALPKEVHDRYDTSSLRIIFASGSAVPPDLVVRTLDEFGPVLYNLYGSTELAVMTVATPEDLRHDPRTAGRPPVGCAVRLYDTDGTEITAPGVIGRIFAGSSVSFSGYTDGRRKDVIDGLLSSGDVGHFDDTGRLYVDGRDDDMVISGGENVYPLEVENLISGHPEVQEAAVLGVADPDFGQRLKAYVVRAAGSALTADEIKDYIRANLARYKVPRDVEFLDVLPRNATGKLLRGSLTEGSAR</sequence>
<comment type="catalytic activity">
    <reaction evidence="4">
        <text>a long-chain fatty acid + ATP + CoA = a long-chain fatty acyl-CoA + AMP + diphosphate</text>
        <dbReference type="Rhea" id="RHEA:15421"/>
        <dbReference type="ChEBI" id="CHEBI:30616"/>
        <dbReference type="ChEBI" id="CHEBI:33019"/>
        <dbReference type="ChEBI" id="CHEBI:57287"/>
        <dbReference type="ChEBI" id="CHEBI:57560"/>
        <dbReference type="ChEBI" id="CHEBI:83139"/>
        <dbReference type="ChEBI" id="CHEBI:456215"/>
        <dbReference type="EC" id="6.2.1.3"/>
    </reaction>
</comment>
<evidence type="ECO:0000256" key="7">
    <source>
        <dbReference type="ARBA" id="ARBA00080667"/>
    </source>
</evidence>
<evidence type="ECO:0000313" key="12">
    <source>
        <dbReference type="EMBL" id="ORW11217.1"/>
    </source>
</evidence>
<dbReference type="AlphaFoldDB" id="A0A1X1YJE1"/>
<dbReference type="CDD" id="cd04433">
    <property type="entry name" value="AFD_class_I"/>
    <property type="match status" value="1"/>
</dbReference>
<dbReference type="FunFam" id="3.30.300.30:FF:000008">
    <property type="entry name" value="2,3-dihydroxybenzoate-AMP ligase"/>
    <property type="match status" value="1"/>
</dbReference>
<dbReference type="Pfam" id="PF13193">
    <property type="entry name" value="AMP-binding_C"/>
    <property type="match status" value="1"/>
</dbReference>
<name>A0A1X1YJE1_9MYCO</name>
<evidence type="ECO:0000256" key="6">
    <source>
        <dbReference type="ARBA" id="ARBA00076959"/>
    </source>
</evidence>